<evidence type="ECO:0000259" key="2">
    <source>
        <dbReference type="Pfam" id="PF17667"/>
    </source>
</evidence>
<reference evidence="3" key="1">
    <citation type="submission" date="2021-02" db="EMBL/GenBank/DDBJ databases">
        <title>Psilocybe cubensis genome.</title>
        <authorList>
            <person name="Mckernan K.J."/>
            <person name="Crawford S."/>
            <person name="Trippe A."/>
            <person name="Kane L.T."/>
            <person name="Mclaughlin S."/>
        </authorList>
    </citation>
    <scope>NUCLEOTIDE SEQUENCE [LARGE SCALE GENOMIC DNA]</scope>
    <source>
        <strain evidence="3">MGC-MH-2018</strain>
    </source>
</reference>
<dbReference type="EMBL" id="JAFIQS010000003">
    <property type="protein sequence ID" value="KAG5171866.1"/>
    <property type="molecule type" value="Genomic_DNA"/>
</dbReference>
<feature type="compositionally biased region" description="Basic and acidic residues" evidence="1">
    <location>
        <begin position="604"/>
        <end position="625"/>
    </location>
</feature>
<dbReference type="PANTHER" id="PTHR38248">
    <property type="entry name" value="FUNK1 6"/>
    <property type="match status" value="1"/>
</dbReference>
<sequence length="827" mass="93392">MISCDDLQTSSSYSSNDTSYSSGSMSNRTPKKATSASSALFSTTELMQKDLKRDFDGHTYDQVTVAEFVEHVWKLDLATMKRITEAKLQLLQDPLTRYQDVLTPGKNFKEVNLHEPLRQMARGLLKDVCDILSIEHSKLVTYFWDGAGMVTFRSEDKDTSKARIRKPDMLEVYIPLTEDGLPSLDPDESPLPSNALKPAWRDVRASVEFKKKKIEDGVRRTSPDLPSIPEHRVSAEAKELNPAGGSESTSTTGTGRRPRRNTRPRNSRRQTPTNPSDSRASSVESVDTGSKRSASSLTDDNRPTKRARINVSMDEMQLATYALECLFVGNRHYTTGIFIDGFFIKLWYYDRSAVMCTEAFNFSTPSGTIDLALVLFTLGQCNMQQAGFDPYLHQITLPNNGQFIEPQSVTPLLRPHSDDTQLCYKFPDPTSPNDRVFTVHKTISQYKGIIGRGTTAIVGKLGSVGGVLSDNLHVLKMSWQYSTRRHEGDIIQHLRKALPAWIDHLPDPVFYTTVSGDDLGLPSRTMRRILEESNRTSLDSKNDRDLHVIVTNRFKNIWQAKDVDEFKRIFLDCLECHYHTYHTGRVIHRDISENNLMIYQPGVTDKDDNKDSDNSDHDSDPKESVEVEGSSSPPPPAARGILNDFDMAAVLNPDGGIDLASTPHHHLTGTLPFMAVDLLEPSRPQNPLDSSNIHHYRYDLESFYYFLIWATILYDLKAGRRVAPKEKSLLYRWSKGDEISAYHAKVSLHSRDFEKYAADVRPEWKDVWDTWVVPLSNMFIDGMQAQTNAARRKVASFDHATCDGHITFEKFMSAIGETERGLTKQAS</sequence>
<feature type="compositionally biased region" description="Low complexity" evidence="1">
    <location>
        <begin position="9"/>
        <end position="36"/>
    </location>
</feature>
<organism evidence="3">
    <name type="scientific">Psilocybe cubensis</name>
    <name type="common">Psychedelic mushroom</name>
    <name type="synonym">Stropharia cubensis</name>
    <dbReference type="NCBI Taxonomy" id="181762"/>
    <lineage>
        <taxon>Eukaryota</taxon>
        <taxon>Fungi</taxon>
        <taxon>Dikarya</taxon>
        <taxon>Basidiomycota</taxon>
        <taxon>Agaricomycotina</taxon>
        <taxon>Agaricomycetes</taxon>
        <taxon>Agaricomycetidae</taxon>
        <taxon>Agaricales</taxon>
        <taxon>Agaricineae</taxon>
        <taxon>Strophariaceae</taxon>
        <taxon>Psilocybe</taxon>
    </lineage>
</organism>
<dbReference type="InterPro" id="IPR008266">
    <property type="entry name" value="Tyr_kinase_AS"/>
</dbReference>
<dbReference type="InterPro" id="IPR040976">
    <property type="entry name" value="Pkinase_fungal"/>
</dbReference>
<feature type="region of interest" description="Disordered" evidence="1">
    <location>
        <begin position="601"/>
        <end position="638"/>
    </location>
</feature>
<dbReference type="GO" id="GO:0004672">
    <property type="term" value="F:protein kinase activity"/>
    <property type="evidence" value="ECO:0007669"/>
    <property type="project" value="InterPro"/>
</dbReference>
<name>A0A8H7Y1N3_PSICU</name>
<feature type="compositionally biased region" description="Basic and acidic residues" evidence="1">
    <location>
        <begin position="229"/>
        <end position="239"/>
    </location>
</feature>
<dbReference type="PROSITE" id="PS00109">
    <property type="entry name" value="PROTEIN_KINASE_TYR"/>
    <property type="match status" value="1"/>
</dbReference>
<dbReference type="AlphaFoldDB" id="A0A8H7Y1N3"/>
<comment type="caution">
    <text evidence="3">The sequence shown here is derived from an EMBL/GenBank/DDBJ whole genome shotgun (WGS) entry which is preliminary data.</text>
</comment>
<dbReference type="OrthoDB" id="5569250at2759"/>
<protein>
    <recommendedName>
        <fullName evidence="2">Fungal-type protein kinase domain-containing protein</fullName>
    </recommendedName>
</protein>
<feature type="compositionally biased region" description="Polar residues" evidence="1">
    <location>
        <begin position="276"/>
        <end position="298"/>
    </location>
</feature>
<gene>
    <name evidence="3" type="ORF">JR316_003955</name>
</gene>
<feature type="domain" description="Fungal-type protein kinase" evidence="2">
    <location>
        <begin position="311"/>
        <end position="710"/>
    </location>
</feature>
<dbReference type="Gene3D" id="1.10.510.10">
    <property type="entry name" value="Transferase(Phosphotransferase) domain 1"/>
    <property type="match status" value="1"/>
</dbReference>
<dbReference type="PANTHER" id="PTHR38248:SF2">
    <property type="entry name" value="FUNK1 11"/>
    <property type="match status" value="1"/>
</dbReference>
<dbReference type="InterPro" id="IPR011009">
    <property type="entry name" value="Kinase-like_dom_sf"/>
</dbReference>
<proteinExistence type="predicted"/>
<feature type="compositionally biased region" description="Basic residues" evidence="1">
    <location>
        <begin position="256"/>
        <end position="268"/>
    </location>
</feature>
<evidence type="ECO:0000256" key="1">
    <source>
        <dbReference type="SAM" id="MobiDB-lite"/>
    </source>
</evidence>
<dbReference type="Pfam" id="PF17667">
    <property type="entry name" value="Pkinase_fungal"/>
    <property type="match status" value="1"/>
</dbReference>
<accession>A0A8H7Y1N3</accession>
<feature type="region of interest" description="Disordered" evidence="1">
    <location>
        <begin position="1"/>
        <end position="36"/>
    </location>
</feature>
<evidence type="ECO:0000313" key="3">
    <source>
        <dbReference type="EMBL" id="KAG5171866.1"/>
    </source>
</evidence>
<feature type="compositionally biased region" description="Low complexity" evidence="1">
    <location>
        <begin position="244"/>
        <end position="255"/>
    </location>
</feature>
<feature type="region of interest" description="Disordered" evidence="1">
    <location>
        <begin position="215"/>
        <end position="308"/>
    </location>
</feature>
<dbReference type="SUPFAM" id="SSF56112">
    <property type="entry name" value="Protein kinase-like (PK-like)"/>
    <property type="match status" value="1"/>
</dbReference>